<dbReference type="AlphaFoldDB" id="A0A223NXY0"/>
<dbReference type="PIRSF" id="PIRSF000390">
    <property type="entry name" value="PLP_StrS"/>
    <property type="match status" value="1"/>
</dbReference>
<dbReference type="SUPFAM" id="SSF53383">
    <property type="entry name" value="PLP-dependent transferases"/>
    <property type="match status" value="1"/>
</dbReference>
<comment type="similarity">
    <text evidence="2 5">Belongs to the DegT/DnrJ/EryC1 family.</text>
</comment>
<feature type="modified residue" description="N6-(pyridoxal phosphate)lysine" evidence="4">
    <location>
        <position position="181"/>
    </location>
</feature>
<dbReference type="KEGG" id="muc:MuYL_2852"/>
<dbReference type="GO" id="GO:0008483">
    <property type="term" value="F:transaminase activity"/>
    <property type="evidence" value="ECO:0007669"/>
    <property type="project" value="TreeGrafter"/>
</dbReference>
<evidence type="ECO:0000256" key="3">
    <source>
        <dbReference type="PIRSR" id="PIRSR000390-1"/>
    </source>
</evidence>
<dbReference type="InterPro" id="IPR015424">
    <property type="entry name" value="PyrdxlP-dep_Trfase"/>
</dbReference>
<dbReference type="Pfam" id="PF01041">
    <property type="entry name" value="DegT_DnrJ_EryC1"/>
    <property type="match status" value="1"/>
</dbReference>
<keyword evidence="7" id="KW-1185">Reference proteome</keyword>
<dbReference type="Proteomes" id="UP000215002">
    <property type="component" value="Chromosome"/>
</dbReference>
<dbReference type="RefSeq" id="WP_094571052.1">
    <property type="nucleotide sequence ID" value="NZ_CP022743.1"/>
</dbReference>
<dbReference type="InterPro" id="IPR000653">
    <property type="entry name" value="DegT/StrS_aminotransferase"/>
</dbReference>
<gene>
    <name evidence="6" type="ORF">MuYL_2852</name>
</gene>
<evidence type="ECO:0000256" key="1">
    <source>
        <dbReference type="ARBA" id="ARBA00022898"/>
    </source>
</evidence>
<feature type="active site" description="Proton acceptor" evidence="3">
    <location>
        <position position="181"/>
    </location>
</feature>
<keyword evidence="1 4" id="KW-0663">Pyridoxal phosphate</keyword>
<dbReference type="GO" id="GO:0000271">
    <property type="term" value="P:polysaccharide biosynthetic process"/>
    <property type="evidence" value="ECO:0007669"/>
    <property type="project" value="TreeGrafter"/>
</dbReference>
<evidence type="ECO:0000256" key="5">
    <source>
        <dbReference type="RuleBase" id="RU004508"/>
    </source>
</evidence>
<accession>A0A223NXY0</accession>
<dbReference type="GO" id="GO:0030170">
    <property type="term" value="F:pyridoxal phosphate binding"/>
    <property type="evidence" value="ECO:0007669"/>
    <property type="project" value="TreeGrafter"/>
</dbReference>
<protein>
    <submittedName>
        <fullName evidence="6">dTDP-4-amino-4,6-dideoxygalactose transaminase</fullName>
    </submittedName>
</protein>
<dbReference type="CDD" id="cd00616">
    <property type="entry name" value="AHBA_syn"/>
    <property type="match status" value="1"/>
</dbReference>
<reference evidence="6 7" key="1">
    <citation type="submission" date="2017-08" db="EMBL/GenBank/DDBJ databases">
        <title>Complete genome sequence of Mucilaginibacter sp. strain BJC16-A31.</title>
        <authorList>
            <consortium name="Henan University of Science and Technology"/>
            <person name="You X."/>
        </authorList>
    </citation>
    <scope>NUCLEOTIDE SEQUENCE [LARGE SCALE GENOMIC DNA]</scope>
    <source>
        <strain evidence="6 7">BJC16-A31</strain>
    </source>
</reference>
<name>A0A223NXY0_9SPHI</name>
<evidence type="ECO:0000256" key="2">
    <source>
        <dbReference type="ARBA" id="ARBA00037999"/>
    </source>
</evidence>
<sequence length="393" mass="44374">MIPVTKPFLPSEKEFKSYTKSIWERQWLTNNGPLVNTLELKLKEYLGLDHLLFVSNGTVALQLAIKALDLKGEIITTPFSFVATTSSIVWQGCKPVFVDIDPETFNIDASKIEAAITPQTSAILATHVYGNPCDIEAIQRIAGKHNLKVIYDAAHCFGTRYKNKSIFAYGDISTVSFHSTKLFHTIEGGAVITTDPDILKKLALMRNFGYSGVDTFSEQGINAKNCEFHAAMGLCNLGHIDDILKKRRYLSEQYRLRLKKLDVQFQKLENPEDFNYAYFPVLFETEELMHESKANLELAQIYSRRYFYPSLSALPYVDNVIMPVCDSIAKRIICLPLYHTLTISDLDLICRILLRSQNFGEKQMARAKQIGVLIAEQLKSKIKSAAVKTNGIL</sequence>
<dbReference type="OrthoDB" id="9810913at2"/>
<dbReference type="InterPro" id="IPR015421">
    <property type="entry name" value="PyrdxlP-dep_Trfase_major"/>
</dbReference>
<dbReference type="EMBL" id="CP022743">
    <property type="protein sequence ID" value="ASU34739.1"/>
    <property type="molecule type" value="Genomic_DNA"/>
</dbReference>
<evidence type="ECO:0000313" key="7">
    <source>
        <dbReference type="Proteomes" id="UP000215002"/>
    </source>
</evidence>
<dbReference type="Gene3D" id="3.40.640.10">
    <property type="entry name" value="Type I PLP-dependent aspartate aminotransferase-like (Major domain)"/>
    <property type="match status" value="1"/>
</dbReference>
<organism evidence="6 7">
    <name type="scientific">Mucilaginibacter xinganensis</name>
    <dbReference type="NCBI Taxonomy" id="1234841"/>
    <lineage>
        <taxon>Bacteria</taxon>
        <taxon>Pseudomonadati</taxon>
        <taxon>Bacteroidota</taxon>
        <taxon>Sphingobacteriia</taxon>
        <taxon>Sphingobacteriales</taxon>
        <taxon>Sphingobacteriaceae</taxon>
        <taxon>Mucilaginibacter</taxon>
    </lineage>
</organism>
<dbReference type="PANTHER" id="PTHR30244">
    <property type="entry name" value="TRANSAMINASE"/>
    <property type="match status" value="1"/>
</dbReference>
<evidence type="ECO:0000256" key="4">
    <source>
        <dbReference type="PIRSR" id="PIRSR000390-2"/>
    </source>
</evidence>
<evidence type="ECO:0000313" key="6">
    <source>
        <dbReference type="EMBL" id="ASU34739.1"/>
    </source>
</evidence>
<proteinExistence type="inferred from homology"/>
<dbReference type="PANTHER" id="PTHR30244:SF9">
    <property type="entry name" value="PROTEIN RV3402C"/>
    <property type="match status" value="1"/>
</dbReference>